<evidence type="ECO:0000313" key="6">
    <source>
        <dbReference type="EMBL" id="HJA79250.1"/>
    </source>
</evidence>
<dbReference type="GO" id="GO:0003735">
    <property type="term" value="F:structural constituent of ribosome"/>
    <property type="evidence" value="ECO:0007669"/>
    <property type="project" value="InterPro"/>
</dbReference>
<evidence type="ECO:0000256" key="4">
    <source>
        <dbReference type="ARBA" id="ARBA00035174"/>
    </source>
</evidence>
<dbReference type="GO" id="GO:0006412">
    <property type="term" value="P:translation"/>
    <property type="evidence" value="ECO:0007669"/>
    <property type="project" value="UniProtKB-UniRule"/>
</dbReference>
<dbReference type="InterPro" id="IPR037147">
    <property type="entry name" value="Ribosomal_bL28_sf"/>
</dbReference>
<keyword evidence="3 5" id="KW-0687">Ribonucleoprotein</keyword>
<dbReference type="Pfam" id="PF00830">
    <property type="entry name" value="Ribosomal_L28"/>
    <property type="match status" value="1"/>
</dbReference>
<protein>
    <recommendedName>
        <fullName evidence="4 5">Large ribosomal subunit protein bL28</fullName>
    </recommendedName>
</protein>
<evidence type="ECO:0000313" key="7">
    <source>
        <dbReference type="Proteomes" id="UP000823821"/>
    </source>
</evidence>
<dbReference type="SUPFAM" id="SSF143800">
    <property type="entry name" value="L28p-like"/>
    <property type="match status" value="1"/>
</dbReference>
<dbReference type="PANTHER" id="PTHR39080:SF1">
    <property type="entry name" value="LARGE RIBOSOMAL SUBUNIT PROTEIN BL28A"/>
    <property type="match status" value="1"/>
</dbReference>
<dbReference type="InterPro" id="IPR026569">
    <property type="entry name" value="Ribosomal_bL28"/>
</dbReference>
<gene>
    <name evidence="5 6" type="primary">rpmB</name>
    <name evidence="6" type="ORF">H9784_06765</name>
</gene>
<keyword evidence="2 5" id="KW-0689">Ribosomal protein</keyword>
<accession>A0A9D2HLR7</accession>
<organism evidence="6 7">
    <name type="scientific">Candidatus Desulfovibrio intestinavium</name>
    <dbReference type="NCBI Taxonomy" id="2838534"/>
    <lineage>
        <taxon>Bacteria</taxon>
        <taxon>Pseudomonadati</taxon>
        <taxon>Thermodesulfobacteriota</taxon>
        <taxon>Desulfovibrionia</taxon>
        <taxon>Desulfovibrionales</taxon>
        <taxon>Desulfovibrionaceae</taxon>
        <taxon>Desulfovibrio</taxon>
    </lineage>
</organism>
<reference evidence="6" key="2">
    <citation type="submission" date="2021-04" db="EMBL/GenBank/DDBJ databases">
        <authorList>
            <person name="Gilroy R."/>
        </authorList>
    </citation>
    <scope>NUCLEOTIDE SEQUENCE</scope>
    <source>
        <strain evidence="6">5032</strain>
    </source>
</reference>
<dbReference type="PANTHER" id="PTHR39080">
    <property type="entry name" value="50S RIBOSOMAL PROTEIN L28"/>
    <property type="match status" value="1"/>
</dbReference>
<sequence>MSKECAFCGKKPQVGNLVSHSNIKTKRRFNPNLQRVRHQYADGTVCTLSVCTRCIRSGKVIKPVVSKKADA</sequence>
<dbReference type="AlphaFoldDB" id="A0A9D2HLR7"/>
<reference evidence="6" key="1">
    <citation type="journal article" date="2021" name="PeerJ">
        <title>Extensive microbial diversity within the chicken gut microbiome revealed by metagenomics and culture.</title>
        <authorList>
            <person name="Gilroy R."/>
            <person name="Ravi A."/>
            <person name="Getino M."/>
            <person name="Pursley I."/>
            <person name="Horton D.L."/>
            <person name="Alikhan N.F."/>
            <person name="Baker D."/>
            <person name="Gharbi K."/>
            <person name="Hall N."/>
            <person name="Watson M."/>
            <person name="Adriaenssens E.M."/>
            <person name="Foster-Nyarko E."/>
            <person name="Jarju S."/>
            <person name="Secka A."/>
            <person name="Antonio M."/>
            <person name="Oren A."/>
            <person name="Chaudhuri R.R."/>
            <person name="La Ragione R."/>
            <person name="Hildebrand F."/>
            <person name="Pallen M.J."/>
        </authorList>
    </citation>
    <scope>NUCLEOTIDE SEQUENCE</scope>
    <source>
        <strain evidence="6">5032</strain>
    </source>
</reference>
<dbReference type="Proteomes" id="UP000823821">
    <property type="component" value="Unassembled WGS sequence"/>
</dbReference>
<dbReference type="Gene3D" id="2.30.170.40">
    <property type="entry name" value="Ribosomal protein L28/L24"/>
    <property type="match status" value="1"/>
</dbReference>
<dbReference type="HAMAP" id="MF_00373">
    <property type="entry name" value="Ribosomal_bL28"/>
    <property type="match status" value="1"/>
</dbReference>
<comment type="similarity">
    <text evidence="1 5">Belongs to the bacterial ribosomal protein bL28 family.</text>
</comment>
<dbReference type="InterPro" id="IPR001383">
    <property type="entry name" value="Ribosomal_bL28_bact-type"/>
</dbReference>
<dbReference type="NCBIfam" id="TIGR00009">
    <property type="entry name" value="L28"/>
    <property type="match status" value="1"/>
</dbReference>
<comment type="caution">
    <text evidence="6">The sequence shown here is derived from an EMBL/GenBank/DDBJ whole genome shotgun (WGS) entry which is preliminary data.</text>
</comment>
<dbReference type="EMBL" id="DWZD01000040">
    <property type="protein sequence ID" value="HJA79250.1"/>
    <property type="molecule type" value="Genomic_DNA"/>
</dbReference>
<dbReference type="InterPro" id="IPR050096">
    <property type="entry name" value="Bacterial_rp_bL28"/>
</dbReference>
<dbReference type="GO" id="GO:0005840">
    <property type="term" value="C:ribosome"/>
    <property type="evidence" value="ECO:0007669"/>
    <property type="project" value="UniProtKB-KW"/>
</dbReference>
<proteinExistence type="inferred from homology"/>
<evidence type="ECO:0000256" key="2">
    <source>
        <dbReference type="ARBA" id="ARBA00022980"/>
    </source>
</evidence>
<name>A0A9D2HLR7_9BACT</name>
<dbReference type="GO" id="GO:1990904">
    <property type="term" value="C:ribonucleoprotein complex"/>
    <property type="evidence" value="ECO:0007669"/>
    <property type="project" value="UniProtKB-KW"/>
</dbReference>
<evidence type="ECO:0000256" key="3">
    <source>
        <dbReference type="ARBA" id="ARBA00023274"/>
    </source>
</evidence>
<dbReference type="InterPro" id="IPR034704">
    <property type="entry name" value="Ribosomal_bL28/bL31-like_sf"/>
</dbReference>
<evidence type="ECO:0000256" key="1">
    <source>
        <dbReference type="ARBA" id="ARBA00008760"/>
    </source>
</evidence>
<evidence type="ECO:0000256" key="5">
    <source>
        <dbReference type="HAMAP-Rule" id="MF_00373"/>
    </source>
</evidence>